<evidence type="ECO:0000256" key="1">
    <source>
        <dbReference type="SAM" id="MobiDB-lite"/>
    </source>
</evidence>
<feature type="compositionally biased region" description="Basic residues" evidence="1">
    <location>
        <begin position="71"/>
        <end position="87"/>
    </location>
</feature>
<reference evidence="3" key="2">
    <citation type="journal article" date="2017" name="Nat. Plants">
        <title>The Aegilops tauschii genome reveals multiple impacts of transposons.</title>
        <authorList>
            <person name="Zhao G."/>
            <person name="Zou C."/>
            <person name="Li K."/>
            <person name="Wang K."/>
            <person name="Li T."/>
            <person name="Gao L."/>
            <person name="Zhang X."/>
            <person name="Wang H."/>
            <person name="Yang Z."/>
            <person name="Liu X."/>
            <person name="Jiang W."/>
            <person name="Mao L."/>
            <person name="Kong X."/>
            <person name="Jiao Y."/>
            <person name="Jia J."/>
        </authorList>
    </citation>
    <scope>NUCLEOTIDE SEQUENCE [LARGE SCALE GENOMIC DNA]</scope>
    <source>
        <strain evidence="3">cv. AL8/78</strain>
    </source>
</reference>
<keyword evidence="3" id="KW-1185">Reference proteome</keyword>
<dbReference type="GO" id="GO:0005737">
    <property type="term" value="C:cytoplasm"/>
    <property type="evidence" value="ECO:0007669"/>
    <property type="project" value="TreeGrafter"/>
</dbReference>
<protein>
    <submittedName>
        <fullName evidence="2">Uncharacterized protein</fullName>
    </submittedName>
</protein>
<dbReference type="EnsemblPlants" id="AET3Gv21101200.7">
    <property type="protein sequence ID" value="AET3Gv21101200.7"/>
    <property type="gene ID" value="AET3Gv21101200"/>
</dbReference>
<sequence length="249" mass="27183">LERIRPDAVVAVPPRGCSGLPCRRAGSEVAGAAAVRVGRPVQGGAVRGPALRRERLDGLGPRAGRRLGPCHGHRARRRQARLRGVPRRPRDSQQRADPQRDPLLGQGHFSFPTQGRPVVHRVRQPRRHALRVAAGVVLPRRHPARALPISGGHANLSFRGTPRIELMKTELNRDGADGLSRSSVGPQELWPGVSNYVLQVLSHEKQQDPALLMYFLDSGGGSYPEVISSAQVRWFGNQSQSLNPDGFLS</sequence>
<proteinExistence type="predicted"/>
<reference evidence="2" key="4">
    <citation type="submission" date="2019-03" db="UniProtKB">
        <authorList>
            <consortium name="EnsemblPlants"/>
        </authorList>
    </citation>
    <scope>IDENTIFICATION</scope>
</reference>
<reference evidence="3" key="1">
    <citation type="journal article" date="2014" name="Science">
        <title>Ancient hybridizations among the ancestral genomes of bread wheat.</title>
        <authorList>
            <consortium name="International Wheat Genome Sequencing Consortium,"/>
            <person name="Marcussen T."/>
            <person name="Sandve S.R."/>
            <person name="Heier L."/>
            <person name="Spannagl M."/>
            <person name="Pfeifer M."/>
            <person name="Jakobsen K.S."/>
            <person name="Wulff B.B."/>
            <person name="Steuernagel B."/>
            <person name="Mayer K.F."/>
            <person name="Olsen O.A."/>
        </authorList>
    </citation>
    <scope>NUCLEOTIDE SEQUENCE [LARGE SCALE GENOMIC DNA]</scope>
    <source>
        <strain evidence="3">cv. AL8/78</strain>
    </source>
</reference>
<dbReference type="Gramene" id="AET3Gv21101200.7">
    <property type="protein sequence ID" value="AET3Gv21101200.7"/>
    <property type="gene ID" value="AET3Gv21101200"/>
</dbReference>
<dbReference type="GO" id="GO:0016788">
    <property type="term" value="F:hydrolase activity, acting on ester bonds"/>
    <property type="evidence" value="ECO:0007669"/>
    <property type="project" value="TreeGrafter"/>
</dbReference>
<feature type="compositionally biased region" description="Basic and acidic residues" evidence="1">
    <location>
        <begin position="88"/>
        <end position="100"/>
    </location>
</feature>
<evidence type="ECO:0000313" key="3">
    <source>
        <dbReference type="Proteomes" id="UP000015105"/>
    </source>
</evidence>
<dbReference type="AlphaFoldDB" id="A0A453GLG2"/>
<dbReference type="PANTHER" id="PTHR32440">
    <property type="entry name" value="PHOSPHATASE DCR2-RELATED-RELATED"/>
    <property type="match status" value="1"/>
</dbReference>
<accession>A0A453GLG2</accession>
<reference evidence="2" key="5">
    <citation type="journal article" date="2021" name="G3 (Bethesda)">
        <title>Aegilops tauschii genome assembly Aet v5.0 features greater sequence contiguity and improved annotation.</title>
        <authorList>
            <person name="Wang L."/>
            <person name="Zhu T."/>
            <person name="Rodriguez J.C."/>
            <person name="Deal K.R."/>
            <person name="Dubcovsky J."/>
            <person name="McGuire P.E."/>
            <person name="Lux T."/>
            <person name="Spannagl M."/>
            <person name="Mayer K.F.X."/>
            <person name="Baldrich P."/>
            <person name="Meyers B.C."/>
            <person name="Huo N."/>
            <person name="Gu Y.Q."/>
            <person name="Zhou H."/>
            <person name="Devos K.M."/>
            <person name="Bennetzen J.L."/>
            <person name="Unver T."/>
            <person name="Budak H."/>
            <person name="Gulick P.J."/>
            <person name="Galiba G."/>
            <person name="Kalapos B."/>
            <person name="Nelson D.R."/>
            <person name="Li P."/>
            <person name="You F.M."/>
            <person name="Luo M.C."/>
            <person name="Dvorak J."/>
        </authorList>
    </citation>
    <scope>NUCLEOTIDE SEQUENCE [LARGE SCALE GENOMIC DNA]</scope>
    <source>
        <strain evidence="2">cv. AL8/78</strain>
    </source>
</reference>
<dbReference type="PANTHER" id="PTHR32440:SF11">
    <property type="entry name" value="METALLOPHOSPHOESTERASE DOMAIN-CONTAINING PROTEIN"/>
    <property type="match status" value="1"/>
</dbReference>
<organism evidence="2 3">
    <name type="scientific">Aegilops tauschii subsp. strangulata</name>
    <name type="common">Goatgrass</name>
    <dbReference type="NCBI Taxonomy" id="200361"/>
    <lineage>
        <taxon>Eukaryota</taxon>
        <taxon>Viridiplantae</taxon>
        <taxon>Streptophyta</taxon>
        <taxon>Embryophyta</taxon>
        <taxon>Tracheophyta</taxon>
        <taxon>Spermatophyta</taxon>
        <taxon>Magnoliopsida</taxon>
        <taxon>Liliopsida</taxon>
        <taxon>Poales</taxon>
        <taxon>Poaceae</taxon>
        <taxon>BOP clade</taxon>
        <taxon>Pooideae</taxon>
        <taxon>Triticodae</taxon>
        <taxon>Triticeae</taxon>
        <taxon>Triticinae</taxon>
        <taxon>Aegilops</taxon>
    </lineage>
</organism>
<evidence type="ECO:0000313" key="2">
    <source>
        <dbReference type="EnsemblPlants" id="AET3Gv21101200.7"/>
    </source>
</evidence>
<reference evidence="2" key="3">
    <citation type="journal article" date="2017" name="Nature">
        <title>Genome sequence of the progenitor of the wheat D genome Aegilops tauschii.</title>
        <authorList>
            <person name="Luo M.C."/>
            <person name="Gu Y.Q."/>
            <person name="Puiu D."/>
            <person name="Wang H."/>
            <person name="Twardziok S.O."/>
            <person name="Deal K.R."/>
            <person name="Huo N."/>
            <person name="Zhu T."/>
            <person name="Wang L."/>
            <person name="Wang Y."/>
            <person name="McGuire P.E."/>
            <person name="Liu S."/>
            <person name="Long H."/>
            <person name="Ramasamy R.K."/>
            <person name="Rodriguez J.C."/>
            <person name="Van S.L."/>
            <person name="Yuan L."/>
            <person name="Wang Z."/>
            <person name="Xia Z."/>
            <person name="Xiao L."/>
            <person name="Anderson O.D."/>
            <person name="Ouyang S."/>
            <person name="Liang Y."/>
            <person name="Zimin A.V."/>
            <person name="Pertea G."/>
            <person name="Qi P."/>
            <person name="Bennetzen J.L."/>
            <person name="Dai X."/>
            <person name="Dawson M.W."/>
            <person name="Muller H.G."/>
            <person name="Kugler K."/>
            <person name="Rivarola-Duarte L."/>
            <person name="Spannagl M."/>
            <person name="Mayer K.F.X."/>
            <person name="Lu F.H."/>
            <person name="Bevan M.W."/>
            <person name="Leroy P."/>
            <person name="Li P."/>
            <person name="You F.M."/>
            <person name="Sun Q."/>
            <person name="Liu Z."/>
            <person name="Lyons E."/>
            <person name="Wicker T."/>
            <person name="Salzberg S.L."/>
            <person name="Devos K.M."/>
            <person name="Dvorak J."/>
        </authorList>
    </citation>
    <scope>NUCLEOTIDE SEQUENCE [LARGE SCALE GENOMIC DNA]</scope>
    <source>
        <strain evidence="2">cv. AL8/78</strain>
    </source>
</reference>
<name>A0A453GLG2_AEGTS</name>
<dbReference type="Proteomes" id="UP000015105">
    <property type="component" value="Chromosome 3D"/>
</dbReference>
<feature type="region of interest" description="Disordered" evidence="1">
    <location>
        <begin position="55"/>
        <end position="114"/>
    </location>
</feature>